<accession>A0A433JT72</accession>
<feature type="domain" description="Histidine kinase/HSP90-like ATPase" evidence="5">
    <location>
        <begin position="163"/>
        <end position="251"/>
    </location>
</feature>
<feature type="transmembrane region" description="Helical" evidence="4">
    <location>
        <begin position="20"/>
        <end position="41"/>
    </location>
</feature>
<organism evidence="6 7">
    <name type="scientific">Labedella endophytica</name>
    <dbReference type="NCBI Taxonomy" id="1523160"/>
    <lineage>
        <taxon>Bacteria</taxon>
        <taxon>Bacillati</taxon>
        <taxon>Actinomycetota</taxon>
        <taxon>Actinomycetes</taxon>
        <taxon>Micrococcales</taxon>
        <taxon>Microbacteriaceae</taxon>
        <taxon>Labedella</taxon>
    </lineage>
</organism>
<proteinExistence type="predicted"/>
<dbReference type="GO" id="GO:0016301">
    <property type="term" value="F:kinase activity"/>
    <property type="evidence" value="ECO:0007669"/>
    <property type="project" value="UniProtKB-KW"/>
</dbReference>
<evidence type="ECO:0000256" key="4">
    <source>
        <dbReference type="SAM" id="Phobius"/>
    </source>
</evidence>
<dbReference type="SUPFAM" id="SSF55874">
    <property type="entry name" value="ATPase domain of HSP90 chaperone/DNA topoisomerase II/histidine kinase"/>
    <property type="match status" value="1"/>
</dbReference>
<gene>
    <name evidence="6" type="ORF">ELQ94_06600</name>
</gene>
<keyword evidence="4" id="KW-0812">Transmembrane</keyword>
<feature type="transmembrane region" description="Helical" evidence="4">
    <location>
        <begin position="276"/>
        <end position="296"/>
    </location>
</feature>
<sequence>MGIVAGITVIYVDHVSIENLVVNSVGLLAIAAALILGVTTVRHRADLADSTERSVRDLFERSQRQAALESERVRTDALLHDSVLATLSTAASGYGTPDQTLIMARTALEVVTGTADVPDKPSLRVTFERAVAAAEHELTPVQGAVRFDLSDASAVELPVDVAETLVAAMLQALNNSIKHAGQSVDRGATATRVGDDGISIDISDNGRGFDPAQIAPERLGVRASILERMTLIGGNAEIRSAPGSGTTVLLQWSPTSTAPPPDPRSIASMHVISRRVLYGTLAVIVAIAILTAAVQIALVSRAAGPLIATVLGLIILPTMVRGARMGTMRRSTAWIVTAVGWTICLVGTIGLDAEEYDSVSIACYTCGVLAGCVMGWMTGYRVPPILTTVILVVNVAVWAGPLGVVRLALAGEIVIVVAGLILHRAIQRVTEAARTAATKERETTLWQAELDAFQLERQKRLRLVSHDAAPMLRHIIRTGGALDQPARVQCRVLEQTLRDEIRGRLLLNDNVRSAILRHRRRGALVLLLDDGGLDDLSPTDREELLDDVARRIEPLRSSRIVIRTGQSHDTTAITIMASTPDDTAAALGLDDDSEVDLWAVIPRPVVADRIVAAAPH</sequence>
<keyword evidence="2" id="KW-0418">Kinase</keyword>
<dbReference type="InterPro" id="IPR036890">
    <property type="entry name" value="HATPase_C_sf"/>
</dbReference>
<reference evidence="6 7" key="1">
    <citation type="submission" date="2018-12" db="EMBL/GenBank/DDBJ databases">
        <authorList>
            <person name="Li F."/>
        </authorList>
    </citation>
    <scope>NUCLEOTIDE SEQUENCE [LARGE SCALE GENOMIC DNA]</scope>
    <source>
        <strain evidence="6 7">EGI 6500705</strain>
    </source>
</reference>
<evidence type="ECO:0000256" key="1">
    <source>
        <dbReference type="ARBA" id="ARBA00022679"/>
    </source>
</evidence>
<keyword evidence="4" id="KW-1133">Transmembrane helix</keyword>
<dbReference type="Pfam" id="PF02518">
    <property type="entry name" value="HATPase_c"/>
    <property type="match status" value="1"/>
</dbReference>
<feature type="transmembrane region" description="Helical" evidence="4">
    <location>
        <begin position="407"/>
        <end position="426"/>
    </location>
</feature>
<keyword evidence="4" id="KW-0472">Membrane</keyword>
<protein>
    <recommendedName>
        <fullName evidence="5">Histidine kinase/HSP90-like ATPase domain-containing protein</fullName>
    </recommendedName>
</protein>
<evidence type="ECO:0000259" key="5">
    <source>
        <dbReference type="Pfam" id="PF02518"/>
    </source>
</evidence>
<dbReference type="AlphaFoldDB" id="A0A433JT72"/>
<name>A0A433JT72_9MICO</name>
<dbReference type="Gene3D" id="3.30.565.10">
    <property type="entry name" value="Histidine kinase-like ATPase, C-terminal domain"/>
    <property type="match status" value="1"/>
</dbReference>
<dbReference type="GO" id="GO:0000160">
    <property type="term" value="P:phosphorelay signal transduction system"/>
    <property type="evidence" value="ECO:0007669"/>
    <property type="project" value="UniProtKB-KW"/>
</dbReference>
<evidence type="ECO:0000313" key="6">
    <source>
        <dbReference type="EMBL" id="RUR01185.1"/>
    </source>
</evidence>
<dbReference type="Proteomes" id="UP000274909">
    <property type="component" value="Unassembled WGS sequence"/>
</dbReference>
<keyword evidence="1" id="KW-0808">Transferase</keyword>
<comment type="caution">
    <text evidence="6">The sequence shown here is derived from an EMBL/GenBank/DDBJ whole genome shotgun (WGS) entry which is preliminary data.</text>
</comment>
<keyword evidence="3" id="KW-0902">Two-component regulatory system</keyword>
<feature type="transmembrane region" description="Helical" evidence="4">
    <location>
        <begin position="384"/>
        <end position="401"/>
    </location>
</feature>
<dbReference type="PANTHER" id="PTHR24421:SF61">
    <property type="entry name" value="OXYGEN SENSOR HISTIDINE KINASE NREB"/>
    <property type="match status" value="1"/>
</dbReference>
<evidence type="ECO:0000256" key="3">
    <source>
        <dbReference type="ARBA" id="ARBA00023012"/>
    </source>
</evidence>
<dbReference type="InterPro" id="IPR003594">
    <property type="entry name" value="HATPase_dom"/>
</dbReference>
<feature type="transmembrane region" description="Helical" evidence="4">
    <location>
        <begin position="332"/>
        <end position="353"/>
    </location>
</feature>
<dbReference type="PANTHER" id="PTHR24421">
    <property type="entry name" value="NITRATE/NITRITE SENSOR PROTEIN NARX-RELATED"/>
    <property type="match status" value="1"/>
</dbReference>
<evidence type="ECO:0000313" key="7">
    <source>
        <dbReference type="Proteomes" id="UP000274909"/>
    </source>
</evidence>
<feature type="transmembrane region" description="Helical" evidence="4">
    <location>
        <begin position="302"/>
        <end position="320"/>
    </location>
</feature>
<keyword evidence="7" id="KW-1185">Reference proteome</keyword>
<dbReference type="EMBL" id="RZGZ01000002">
    <property type="protein sequence ID" value="RUR01185.1"/>
    <property type="molecule type" value="Genomic_DNA"/>
</dbReference>
<evidence type="ECO:0000256" key="2">
    <source>
        <dbReference type="ARBA" id="ARBA00022777"/>
    </source>
</evidence>
<dbReference type="InterPro" id="IPR050482">
    <property type="entry name" value="Sensor_HK_TwoCompSys"/>
</dbReference>
<feature type="transmembrane region" description="Helical" evidence="4">
    <location>
        <begin position="359"/>
        <end position="377"/>
    </location>
</feature>
<dbReference type="OrthoDB" id="4881511at2"/>